<evidence type="ECO:0000256" key="1">
    <source>
        <dbReference type="SAM" id="MobiDB-lite"/>
    </source>
</evidence>
<dbReference type="EMBL" id="MU007033">
    <property type="protein sequence ID" value="KAF2431233.1"/>
    <property type="molecule type" value="Genomic_DNA"/>
</dbReference>
<reference evidence="2" key="1">
    <citation type="journal article" date="2020" name="Stud. Mycol.">
        <title>101 Dothideomycetes genomes: a test case for predicting lifestyles and emergence of pathogens.</title>
        <authorList>
            <person name="Haridas S."/>
            <person name="Albert R."/>
            <person name="Binder M."/>
            <person name="Bloem J."/>
            <person name="Labutti K."/>
            <person name="Salamov A."/>
            <person name="Andreopoulos B."/>
            <person name="Baker S."/>
            <person name="Barry K."/>
            <person name="Bills G."/>
            <person name="Bluhm B."/>
            <person name="Cannon C."/>
            <person name="Castanera R."/>
            <person name="Culley D."/>
            <person name="Daum C."/>
            <person name="Ezra D."/>
            <person name="Gonzalez J."/>
            <person name="Henrissat B."/>
            <person name="Kuo A."/>
            <person name="Liang C."/>
            <person name="Lipzen A."/>
            <person name="Lutzoni F."/>
            <person name="Magnuson J."/>
            <person name="Mondo S."/>
            <person name="Nolan M."/>
            <person name="Ohm R."/>
            <person name="Pangilinan J."/>
            <person name="Park H.-J."/>
            <person name="Ramirez L."/>
            <person name="Alfaro M."/>
            <person name="Sun H."/>
            <person name="Tritt A."/>
            <person name="Yoshinaga Y."/>
            <person name="Zwiers L.-H."/>
            <person name="Turgeon B."/>
            <person name="Goodwin S."/>
            <person name="Spatafora J."/>
            <person name="Crous P."/>
            <person name="Grigoriev I."/>
        </authorList>
    </citation>
    <scope>NUCLEOTIDE SEQUENCE</scope>
    <source>
        <strain evidence="2">CBS 130266</strain>
    </source>
</reference>
<protein>
    <submittedName>
        <fullName evidence="2">Uncharacterized protein</fullName>
    </submittedName>
</protein>
<keyword evidence="3" id="KW-1185">Reference proteome</keyword>
<dbReference type="AlphaFoldDB" id="A0A9P4NTL7"/>
<evidence type="ECO:0000313" key="2">
    <source>
        <dbReference type="EMBL" id="KAF2431233.1"/>
    </source>
</evidence>
<proteinExistence type="predicted"/>
<name>A0A9P4NTL7_9PEZI</name>
<evidence type="ECO:0000313" key="3">
    <source>
        <dbReference type="Proteomes" id="UP000800235"/>
    </source>
</evidence>
<comment type="caution">
    <text evidence="2">The sequence shown here is derived from an EMBL/GenBank/DDBJ whole genome shotgun (WGS) entry which is preliminary data.</text>
</comment>
<dbReference type="Proteomes" id="UP000800235">
    <property type="component" value="Unassembled WGS sequence"/>
</dbReference>
<dbReference type="OrthoDB" id="3875508at2759"/>
<gene>
    <name evidence="2" type="ORF">EJ08DRAFT_696621</name>
</gene>
<feature type="region of interest" description="Disordered" evidence="1">
    <location>
        <begin position="19"/>
        <end position="41"/>
    </location>
</feature>
<accession>A0A9P4NTL7</accession>
<organism evidence="2 3">
    <name type="scientific">Tothia fuscella</name>
    <dbReference type="NCBI Taxonomy" id="1048955"/>
    <lineage>
        <taxon>Eukaryota</taxon>
        <taxon>Fungi</taxon>
        <taxon>Dikarya</taxon>
        <taxon>Ascomycota</taxon>
        <taxon>Pezizomycotina</taxon>
        <taxon>Dothideomycetes</taxon>
        <taxon>Pleosporomycetidae</taxon>
        <taxon>Venturiales</taxon>
        <taxon>Cylindrosympodiaceae</taxon>
        <taxon>Tothia</taxon>
    </lineage>
</organism>
<sequence length="300" mass="34962">MSLPLSIFKSFSMRDLFHRDARPQPGNRKSASLSGVDEEEGKGGRFMDIMGNMQPSQPGMVQAVRVNPHSYVIEEVRLKFEEFTLPSNDPIFNSAPSTLTTNMELPIVARPDPTTRKSCRRYSDINTNAEYLFRNCNVQSHDTIVNKKDWDHQFGKYELNDVIFGPIILARKDKKPLHVLHARAIMSFAENIMAPLFDEYQIARKFWRNLDTHFEQQWEVVIARFNIARQGKKEEFMRFWYDYKGSKIKGQPDMLVGESAEVERLQMLSWIVDRYELEPHPEWIHVPTPYDVGVTRVSYA</sequence>